<keyword evidence="8" id="KW-0238">DNA-binding</keyword>
<feature type="domain" description="Type IV secretion system coupling protein TraD DNA-binding" evidence="7">
    <location>
        <begin position="182"/>
        <end position="543"/>
    </location>
</feature>
<name>A0A1G7Y7T7_9BURK</name>
<keyword evidence="5" id="KW-0472">Membrane</keyword>
<keyword evidence="4" id="KW-1133">Transmembrane helix</keyword>
<evidence type="ECO:0000313" key="8">
    <source>
        <dbReference type="EMBL" id="SDG92417.1"/>
    </source>
</evidence>
<dbReference type="SUPFAM" id="SSF52540">
    <property type="entry name" value="P-loop containing nucleoside triphosphate hydrolases"/>
    <property type="match status" value="1"/>
</dbReference>
<dbReference type="PANTHER" id="PTHR37937:SF1">
    <property type="entry name" value="CONJUGATIVE TRANSFER: DNA TRANSPORT"/>
    <property type="match status" value="1"/>
</dbReference>
<sequence>MSMPVHYAMNHVPRSLPSDQPYRLLGPALVMGGLTGSAVWAGTLAAEWLIASHTGLLGGVSHMGLGGHARYMLETLAHRLMHRHPFASDVAAYQAALDQMNYMLIKGKMLLALLPGVAAAAAMFKKMAILHCDTRHLSGMQYHAGKDALEKAKLAVEAMNGEGVEGQLTVHPDLPGASEQVISKSVMVTGSAGAGKTAMLNWMFRSAMEGRHFLLVVDIKGDLSWVFQKMNKMLGRRSREIAVIGMFNDEDAAWDIGNDLMSDQDAVAFAVAQIPESKDPMWSNGARGVLRVVVLSLIHEYRQARREARARGLPRPAAWHWGHLAQRVQAPMTQIYAWALKYDPMVAAIIEDHARSATIKSFEITMRNFAQPIVAQGQAWGDELPGKPKRRRVSLLRYVKGMDQPDYNGVRTIVLRNHQRYSDMAQGYIRAMHAFVTDAVLSLGSGQAGQAARNMIVFLDEFPALGKVESIYKALEMGRSYGLKHIIAAQTESALIELYGEHGLKRIQGNTSLKIYGLASDPVQAAAIANSFPKRRVQRLIRGTAAKKGQPAVEDRYDEGEAVVLTGDVLSSSRKMGPQGRKGVRAIIRLGDDLFHLTWPYAPAELVPRAPKDLDMKVASWLTGGKVPPLSDYTPKAGWPEITETQAAPDVPADVPVPAGDPEGLMNLLDDSDPAGVETPDGEHEHSRETPLPVAVEPDRPITARERVAALRRPMVTIQETVEVDVERDSVEYHHATLDAANLQREQERRGDWHDPGEIDESTSLLAEAAAGPVLEALIPGGHALMEMLKLAEGAQAPAKNVENVIDSQTGEIRTVTVEAPKKLVTTQRQVPVRRPENEQERPM</sequence>
<dbReference type="GO" id="GO:0005886">
    <property type="term" value="C:plasma membrane"/>
    <property type="evidence" value="ECO:0007669"/>
    <property type="project" value="UniProtKB-SubCell"/>
</dbReference>
<evidence type="ECO:0000256" key="3">
    <source>
        <dbReference type="ARBA" id="ARBA00022692"/>
    </source>
</evidence>
<accession>A0A1G7Y7T7</accession>
<reference evidence="8 9" key="1">
    <citation type="submission" date="2016-10" db="EMBL/GenBank/DDBJ databases">
        <authorList>
            <person name="de Groot N.N."/>
        </authorList>
    </citation>
    <scope>NUCLEOTIDE SEQUENCE [LARGE SCALE GENOMIC DNA]</scope>
    <source>
        <strain evidence="8 9">LMG 2247</strain>
    </source>
</reference>
<evidence type="ECO:0000256" key="6">
    <source>
        <dbReference type="SAM" id="MobiDB-lite"/>
    </source>
</evidence>
<dbReference type="InterPro" id="IPR051539">
    <property type="entry name" value="T4SS-coupling_protein"/>
</dbReference>
<dbReference type="GO" id="GO:0003677">
    <property type="term" value="F:DNA binding"/>
    <property type="evidence" value="ECO:0007669"/>
    <property type="project" value="UniProtKB-KW"/>
</dbReference>
<evidence type="ECO:0000259" key="7">
    <source>
        <dbReference type="Pfam" id="PF10412"/>
    </source>
</evidence>
<dbReference type="Pfam" id="PF10412">
    <property type="entry name" value="TrwB_AAD_bind"/>
    <property type="match status" value="1"/>
</dbReference>
<organism evidence="8 9">
    <name type="scientific">Paraburkholderia phenazinium</name>
    <dbReference type="NCBI Taxonomy" id="60549"/>
    <lineage>
        <taxon>Bacteria</taxon>
        <taxon>Pseudomonadati</taxon>
        <taxon>Pseudomonadota</taxon>
        <taxon>Betaproteobacteria</taxon>
        <taxon>Burkholderiales</taxon>
        <taxon>Burkholderiaceae</taxon>
        <taxon>Paraburkholderia</taxon>
    </lineage>
</organism>
<evidence type="ECO:0000313" key="9">
    <source>
        <dbReference type="Proteomes" id="UP000199706"/>
    </source>
</evidence>
<keyword evidence="2" id="KW-1003">Cell membrane</keyword>
<keyword evidence="3" id="KW-0812">Transmembrane</keyword>
<protein>
    <submittedName>
        <fullName evidence="8">Type IV secretion-system coupling protein DNA-binding domain-containing protein</fullName>
    </submittedName>
</protein>
<dbReference type="InterPro" id="IPR027417">
    <property type="entry name" value="P-loop_NTPase"/>
</dbReference>
<comment type="subcellular location">
    <subcellularLocation>
        <location evidence="1">Cell membrane</location>
        <topology evidence="1">Multi-pass membrane protein</topology>
    </subcellularLocation>
</comment>
<dbReference type="AlphaFoldDB" id="A0A1G7Y7T7"/>
<proteinExistence type="predicted"/>
<dbReference type="CDD" id="cd01127">
    <property type="entry name" value="TrwB_TraG_TraD_VirD4"/>
    <property type="match status" value="1"/>
</dbReference>
<evidence type="ECO:0000256" key="5">
    <source>
        <dbReference type="ARBA" id="ARBA00023136"/>
    </source>
</evidence>
<dbReference type="Gene3D" id="3.40.50.300">
    <property type="entry name" value="P-loop containing nucleotide triphosphate hydrolases"/>
    <property type="match status" value="2"/>
</dbReference>
<evidence type="ECO:0000256" key="1">
    <source>
        <dbReference type="ARBA" id="ARBA00004651"/>
    </source>
</evidence>
<dbReference type="RefSeq" id="WP_090685358.1">
    <property type="nucleotide sequence ID" value="NZ_FNCJ01000006.1"/>
</dbReference>
<gene>
    <name evidence="8" type="ORF">SAMN05216466_10670</name>
</gene>
<evidence type="ECO:0000256" key="4">
    <source>
        <dbReference type="ARBA" id="ARBA00022989"/>
    </source>
</evidence>
<dbReference type="Proteomes" id="UP000199706">
    <property type="component" value="Unassembled WGS sequence"/>
</dbReference>
<dbReference type="OrthoDB" id="9058209at2"/>
<dbReference type="InterPro" id="IPR019476">
    <property type="entry name" value="T4SS_TraD_DNA-bd"/>
</dbReference>
<dbReference type="EMBL" id="FNCJ01000006">
    <property type="protein sequence ID" value="SDG92417.1"/>
    <property type="molecule type" value="Genomic_DNA"/>
</dbReference>
<feature type="region of interest" description="Disordered" evidence="6">
    <location>
        <begin position="661"/>
        <end position="696"/>
    </location>
</feature>
<dbReference type="PANTHER" id="PTHR37937">
    <property type="entry name" value="CONJUGATIVE TRANSFER: DNA TRANSPORT"/>
    <property type="match status" value="1"/>
</dbReference>
<evidence type="ECO:0000256" key="2">
    <source>
        <dbReference type="ARBA" id="ARBA00022475"/>
    </source>
</evidence>